<dbReference type="InterPro" id="IPR001559">
    <property type="entry name" value="Phosphotriesterase"/>
</dbReference>
<accession>A0ABS0WFN8</accession>
<dbReference type="InterPro" id="IPR011059">
    <property type="entry name" value="Metal-dep_hydrolase_composite"/>
</dbReference>
<keyword evidence="1" id="KW-0645">Protease</keyword>
<dbReference type="RefSeq" id="WP_198824929.1">
    <property type="nucleotide sequence ID" value="NZ_JAEILT010000018.1"/>
</dbReference>
<comment type="cofactor">
    <cofactor evidence="1">
        <name>Zn(2+)</name>
        <dbReference type="ChEBI" id="CHEBI:29105"/>
    </cofactor>
    <text evidence="1">Binds 2 Zn(2+) ions per subunit.</text>
</comment>
<dbReference type="InterPro" id="IPR032466">
    <property type="entry name" value="Metal_Hydrolase"/>
</dbReference>
<dbReference type="InterPro" id="IPR050378">
    <property type="entry name" value="Metallo-dep_Hydrolases_sf"/>
</dbReference>
<dbReference type="PANTHER" id="PTHR11647:SF1">
    <property type="entry name" value="COLLAPSIN RESPONSE MEDIATOR PROTEIN"/>
    <property type="match status" value="1"/>
</dbReference>
<dbReference type="InterPro" id="IPR010229">
    <property type="entry name" value="Pept_M38_dipep"/>
</dbReference>
<comment type="function">
    <text evidence="1">Catalyzes the hydrolytic cleavage of a subset of L-isoaspartyl (L-beta-aspartyl) dipeptides. Used to degrade proteins damaged by L-isoaspartyl residues formation.</text>
</comment>
<evidence type="ECO:0000313" key="5">
    <source>
        <dbReference type="Proteomes" id="UP000649232"/>
    </source>
</evidence>
<dbReference type="PIRSF" id="PIRSF001238">
    <property type="entry name" value="IadA"/>
    <property type="match status" value="1"/>
</dbReference>
<evidence type="ECO:0000313" key="4">
    <source>
        <dbReference type="EMBL" id="MBJ2137304.1"/>
    </source>
</evidence>
<keyword evidence="1" id="KW-0482">Metalloprotease</keyword>
<feature type="domain" description="Amidohydrolase-related" evidence="3">
    <location>
        <begin position="59"/>
        <end position="373"/>
    </location>
</feature>
<proteinExistence type="inferred from homology"/>
<dbReference type="Gene3D" id="3.20.20.140">
    <property type="entry name" value="Metal-dependent hydrolases"/>
    <property type="match status" value="1"/>
</dbReference>
<protein>
    <recommendedName>
        <fullName evidence="1">Isoaspartyl dipeptidase</fullName>
        <ecNumber evidence="1">3.4.19.-</ecNumber>
    </recommendedName>
</protein>
<name>A0ABS0WFN8_9ALTE</name>
<keyword evidence="1" id="KW-0862">Zinc</keyword>
<dbReference type="GO" id="GO:0008798">
    <property type="term" value="F:beta-aspartyl-peptidase activity"/>
    <property type="evidence" value="ECO:0007669"/>
    <property type="project" value="UniProtKB-EC"/>
</dbReference>
<dbReference type="Gene3D" id="2.30.40.10">
    <property type="entry name" value="Urease, subunit C, domain 1"/>
    <property type="match status" value="1"/>
</dbReference>
<comment type="similarity">
    <text evidence="1">Belongs to the peptidase M38 family.</text>
</comment>
<dbReference type="Pfam" id="PF01979">
    <property type="entry name" value="Amidohydro_1"/>
    <property type="match status" value="1"/>
</dbReference>
<evidence type="ECO:0000259" key="3">
    <source>
        <dbReference type="Pfam" id="PF01979"/>
    </source>
</evidence>
<gene>
    <name evidence="4" type="ORF">JEU11_12655</name>
</gene>
<dbReference type="SUPFAM" id="SSF51338">
    <property type="entry name" value="Composite domain of metallo-dependent hydrolases"/>
    <property type="match status" value="1"/>
</dbReference>
<dbReference type="Proteomes" id="UP000649232">
    <property type="component" value="Unassembled WGS sequence"/>
</dbReference>
<evidence type="ECO:0000256" key="2">
    <source>
        <dbReference type="PROSITE-ProRule" id="PRU00679"/>
    </source>
</evidence>
<comment type="caution">
    <text evidence="4">The sequence shown here is derived from an EMBL/GenBank/DDBJ whole genome shotgun (WGS) entry which is preliminary data.</text>
</comment>
<sequence>MSPSTSIILIKNATLYSPKNLGLVHLMIAGGKVVYIGKKCPTLGDELAIQTVDVEGYAVIPGFIDAHTHITGGGGEAGFSTRVPPVPLSQFTRAGVTTVVGLLGTDDLTRNTESIIAQVYALREEGLSAYCYTGGYHLPPTTLTGSVKSDIVFIEPIVGVGELAISDHRSSQPTLNELLKVASEAHVARLMTGKAGTLHLHLGDGERGLSLIREALDTAEIPARTYNPTHINRRKALFDEACELAKQGCWVDVTAFETGDVGYEPAEALMRYMGQDLPQDKLTISSDGGGCLPCFDSHGHMTKMDFASSSSMTEVFYQLLDEGISMEACLPFFTSNVADLMNFKNKGRLTLGCDADLLILDPNMRIKHVMAQGLWHVFDTHIIKKGSFEE</sequence>
<keyword evidence="1" id="KW-0479">Metal-binding</keyword>
<dbReference type="EC" id="3.4.19.-" evidence="1"/>
<comment type="subcellular location">
    <subcellularLocation>
        <location evidence="1">Cytoplasm</location>
    </subcellularLocation>
</comment>
<dbReference type="NCBIfam" id="TIGR01975">
    <property type="entry name" value="isoAsp_dipep"/>
    <property type="match status" value="1"/>
</dbReference>
<comment type="caution">
    <text evidence="2">Lacks conserved residue(s) required for the propagation of feature annotation.</text>
</comment>
<organism evidence="4 5">
    <name type="scientific">Paraglaciecola chathamensis</name>
    <dbReference type="NCBI Taxonomy" id="368405"/>
    <lineage>
        <taxon>Bacteria</taxon>
        <taxon>Pseudomonadati</taxon>
        <taxon>Pseudomonadota</taxon>
        <taxon>Gammaproteobacteria</taxon>
        <taxon>Alteromonadales</taxon>
        <taxon>Alteromonadaceae</taxon>
        <taxon>Paraglaciecola</taxon>
    </lineage>
</organism>
<comment type="PTM">
    <text evidence="1">Carboxylation allows a single lysine to coordinate two zinc ions.</text>
</comment>
<keyword evidence="1 4" id="KW-0378">Hydrolase</keyword>
<comment type="similarity">
    <text evidence="2">Belongs to the metallo-dependent hydrolases superfamily. Phosphotriesterase family.</text>
</comment>
<dbReference type="PANTHER" id="PTHR11647">
    <property type="entry name" value="HYDRANTOINASE/DIHYDROPYRIMIDINASE FAMILY MEMBER"/>
    <property type="match status" value="1"/>
</dbReference>
<evidence type="ECO:0000256" key="1">
    <source>
        <dbReference type="PIRNR" id="PIRNR001238"/>
    </source>
</evidence>
<dbReference type="SUPFAM" id="SSF51556">
    <property type="entry name" value="Metallo-dependent hydrolases"/>
    <property type="match status" value="1"/>
</dbReference>
<dbReference type="EMBL" id="JAEILT010000018">
    <property type="protein sequence ID" value="MBJ2137304.1"/>
    <property type="molecule type" value="Genomic_DNA"/>
</dbReference>
<reference evidence="4 5" key="1">
    <citation type="submission" date="2020-12" db="EMBL/GenBank/DDBJ databases">
        <title>Draft genome sequences of nine environmental bacterial isolates colonizing plastic.</title>
        <authorList>
            <person name="Borre I."/>
            <person name="Sonnenschein E.C."/>
        </authorList>
    </citation>
    <scope>NUCLEOTIDE SEQUENCE [LARGE SCALE GENOMIC DNA]</scope>
    <source>
        <strain evidence="4 5">IB30</strain>
    </source>
</reference>
<dbReference type="InterPro" id="IPR006680">
    <property type="entry name" value="Amidohydro-rel"/>
</dbReference>
<dbReference type="PROSITE" id="PS51347">
    <property type="entry name" value="PHOSPHOTRIESTERASE_2"/>
    <property type="match status" value="1"/>
</dbReference>